<sequence length="276" mass="30754">MGQIIHTDEFGATRVLSHSEAEQALAQSRRVLGGTNIDGSLQKYTFLQTLSPWPSITPNGWKIAGNSYLRMLLRFTSPGVLYAILAGAVTMGCAQGMGVTIAVTLTRYYHWPSKNVGLYNRNDGVHKPEMRLIPLIFPFIVGLVSLMVYGVCVEYPERYTWVGPVLAWNIYMFTFVSVLVLMTTFAAEIRPLDPGPALVVAAASKNFISFSIQYGMVPLVDSQGYLWAMGILAIIFAGSFLLGIPVYFFNPRWRARATRKKQAGHMFSEQDIYYNA</sequence>
<comment type="subcellular location">
    <subcellularLocation>
        <location evidence="1">Membrane</location>
        <topology evidence="1">Multi-pass membrane protein</topology>
    </subcellularLocation>
</comment>
<evidence type="ECO:0000313" key="6">
    <source>
        <dbReference type="EMBL" id="KAI1868313.1"/>
    </source>
</evidence>
<keyword evidence="2 5" id="KW-0812">Transmembrane</keyword>
<dbReference type="GO" id="GO:0022857">
    <property type="term" value="F:transmembrane transporter activity"/>
    <property type="evidence" value="ECO:0007669"/>
    <property type="project" value="TreeGrafter"/>
</dbReference>
<evidence type="ECO:0000256" key="2">
    <source>
        <dbReference type="ARBA" id="ARBA00022692"/>
    </source>
</evidence>
<feature type="transmembrane region" description="Helical" evidence="5">
    <location>
        <begin position="225"/>
        <end position="249"/>
    </location>
</feature>
<keyword evidence="7" id="KW-1185">Reference proteome</keyword>
<gene>
    <name evidence="6" type="ORF">JX265_007136</name>
</gene>
<evidence type="ECO:0000256" key="1">
    <source>
        <dbReference type="ARBA" id="ARBA00004141"/>
    </source>
</evidence>
<dbReference type="InterPro" id="IPR036259">
    <property type="entry name" value="MFS_trans_sf"/>
</dbReference>
<organism evidence="6 7">
    <name type="scientific">Neoarthrinium moseri</name>
    <dbReference type="NCBI Taxonomy" id="1658444"/>
    <lineage>
        <taxon>Eukaryota</taxon>
        <taxon>Fungi</taxon>
        <taxon>Dikarya</taxon>
        <taxon>Ascomycota</taxon>
        <taxon>Pezizomycotina</taxon>
        <taxon>Sordariomycetes</taxon>
        <taxon>Xylariomycetidae</taxon>
        <taxon>Amphisphaeriales</taxon>
        <taxon>Apiosporaceae</taxon>
        <taxon>Neoarthrinium</taxon>
    </lineage>
</organism>
<feature type="transmembrane region" description="Helical" evidence="5">
    <location>
        <begin position="132"/>
        <end position="153"/>
    </location>
</feature>
<dbReference type="PANTHER" id="PTHR23502">
    <property type="entry name" value="MAJOR FACILITATOR SUPERFAMILY"/>
    <property type="match status" value="1"/>
</dbReference>
<keyword evidence="3 5" id="KW-1133">Transmembrane helix</keyword>
<protein>
    <submittedName>
        <fullName evidence="6">Uncharacterized protein</fullName>
    </submittedName>
</protein>
<dbReference type="SUPFAM" id="SSF103473">
    <property type="entry name" value="MFS general substrate transporter"/>
    <property type="match status" value="1"/>
</dbReference>
<dbReference type="EMBL" id="JAFIMR010000017">
    <property type="protein sequence ID" value="KAI1868313.1"/>
    <property type="molecule type" value="Genomic_DNA"/>
</dbReference>
<feature type="transmembrane region" description="Helical" evidence="5">
    <location>
        <begin position="80"/>
        <end position="105"/>
    </location>
</feature>
<accession>A0A9P9WKJ3</accession>
<name>A0A9P9WKJ3_9PEZI</name>
<keyword evidence="4 5" id="KW-0472">Membrane</keyword>
<feature type="transmembrane region" description="Helical" evidence="5">
    <location>
        <begin position="165"/>
        <end position="187"/>
    </location>
</feature>
<comment type="caution">
    <text evidence="6">The sequence shown here is derived from an EMBL/GenBank/DDBJ whole genome shotgun (WGS) entry which is preliminary data.</text>
</comment>
<reference evidence="6" key="1">
    <citation type="submission" date="2021-03" db="EMBL/GenBank/DDBJ databases">
        <title>Revisited historic fungal species revealed as producer of novel bioactive compounds through whole genome sequencing and comparative genomics.</title>
        <authorList>
            <person name="Vignolle G.A."/>
            <person name="Hochenegger N."/>
            <person name="Mach R.L."/>
            <person name="Mach-Aigner A.R."/>
            <person name="Javad Rahimi M."/>
            <person name="Salim K.A."/>
            <person name="Chan C.M."/>
            <person name="Lim L.B.L."/>
            <person name="Cai F."/>
            <person name="Druzhinina I.S."/>
            <person name="U'Ren J.M."/>
            <person name="Derntl C."/>
        </authorList>
    </citation>
    <scope>NUCLEOTIDE SEQUENCE</scope>
    <source>
        <strain evidence="6">TUCIM 5799</strain>
    </source>
</reference>
<dbReference type="AlphaFoldDB" id="A0A9P9WKJ3"/>
<evidence type="ECO:0000256" key="3">
    <source>
        <dbReference type="ARBA" id="ARBA00022989"/>
    </source>
</evidence>
<evidence type="ECO:0000256" key="5">
    <source>
        <dbReference type="SAM" id="Phobius"/>
    </source>
</evidence>
<evidence type="ECO:0000313" key="7">
    <source>
        <dbReference type="Proteomes" id="UP000829685"/>
    </source>
</evidence>
<proteinExistence type="predicted"/>
<dbReference type="Proteomes" id="UP000829685">
    <property type="component" value="Unassembled WGS sequence"/>
</dbReference>
<dbReference type="PANTHER" id="PTHR23502:SF34">
    <property type="entry name" value="PROTEIN HOL1"/>
    <property type="match status" value="1"/>
</dbReference>
<evidence type="ECO:0000256" key="4">
    <source>
        <dbReference type="ARBA" id="ARBA00023136"/>
    </source>
</evidence>
<dbReference type="GO" id="GO:0005886">
    <property type="term" value="C:plasma membrane"/>
    <property type="evidence" value="ECO:0007669"/>
    <property type="project" value="TreeGrafter"/>
</dbReference>